<dbReference type="SUPFAM" id="SSF54427">
    <property type="entry name" value="NTF2-like"/>
    <property type="match status" value="1"/>
</dbReference>
<dbReference type="EMBL" id="BAAAES010000008">
    <property type="protein sequence ID" value="GAA0668338.1"/>
    <property type="molecule type" value="Genomic_DNA"/>
</dbReference>
<comment type="caution">
    <text evidence="2">The sequence shown here is derived from an EMBL/GenBank/DDBJ whole genome shotgun (WGS) entry which is preliminary data.</text>
</comment>
<reference evidence="3" key="1">
    <citation type="journal article" date="2019" name="Int. J. Syst. Evol. Microbiol.">
        <title>The Global Catalogue of Microorganisms (GCM) 10K type strain sequencing project: providing services to taxonomists for standard genome sequencing and annotation.</title>
        <authorList>
            <consortium name="The Broad Institute Genomics Platform"/>
            <consortium name="The Broad Institute Genome Sequencing Center for Infectious Disease"/>
            <person name="Wu L."/>
            <person name="Ma J."/>
        </authorList>
    </citation>
    <scope>NUCLEOTIDE SEQUENCE [LARGE SCALE GENOMIC DNA]</scope>
    <source>
        <strain evidence="3">JCM 14603</strain>
    </source>
</reference>
<proteinExistence type="predicted"/>
<dbReference type="InterPro" id="IPR032710">
    <property type="entry name" value="NTF2-like_dom_sf"/>
</dbReference>
<feature type="chain" id="PRO_5046256184" description="Lipoprotein" evidence="1">
    <location>
        <begin position="20"/>
        <end position="211"/>
    </location>
</feature>
<organism evidence="2 3">
    <name type="scientific">Sphingomonas insulae</name>
    <dbReference type="NCBI Taxonomy" id="424800"/>
    <lineage>
        <taxon>Bacteria</taxon>
        <taxon>Pseudomonadati</taxon>
        <taxon>Pseudomonadota</taxon>
        <taxon>Alphaproteobacteria</taxon>
        <taxon>Sphingomonadales</taxon>
        <taxon>Sphingomonadaceae</taxon>
        <taxon>Sphingomonas</taxon>
    </lineage>
</organism>
<feature type="signal peptide" evidence="1">
    <location>
        <begin position="1"/>
        <end position="19"/>
    </location>
</feature>
<keyword evidence="3" id="KW-1185">Reference proteome</keyword>
<keyword evidence="1" id="KW-0732">Signal</keyword>
<dbReference type="Proteomes" id="UP001500238">
    <property type="component" value="Unassembled WGS sequence"/>
</dbReference>
<evidence type="ECO:0000313" key="2">
    <source>
        <dbReference type="EMBL" id="GAA0668338.1"/>
    </source>
</evidence>
<accession>A0ABP3SXG7</accession>
<name>A0ABP3SXG7_9SPHN</name>
<evidence type="ECO:0000313" key="3">
    <source>
        <dbReference type="Proteomes" id="UP001500238"/>
    </source>
</evidence>
<protein>
    <recommendedName>
        <fullName evidence="4">Lipoprotein</fullName>
    </recommendedName>
</protein>
<dbReference type="PROSITE" id="PS51257">
    <property type="entry name" value="PROKAR_LIPOPROTEIN"/>
    <property type="match status" value="1"/>
</dbReference>
<sequence>MRLPRSSILPVLGLGIALAASGCSRAGTAENSVDVAAAASRAQSDIANYAAGPERHDAAPTPSATATRGPTGMPMAAPISDDATPAHVVQRYTDALAARRYAEAWALWDENGKASGMTEAAFAGSFGKYATYKATIGTPFDEDAGAGQRYITVPVVVTGTLASGGPFRLEGSVILHKAADGIESDDPHAHAWRIRSSEMKPRPATSVTAGR</sequence>
<evidence type="ECO:0008006" key="4">
    <source>
        <dbReference type="Google" id="ProtNLM"/>
    </source>
</evidence>
<evidence type="ECO:0000256" key="1">
    <source>
        <dbReference type="SAM" id="SignalP"/>
    </source>
</evidence>
<gene>
    <name evidence="2" type="ORF">GCM10009102_18220</name>
</gene>
<dbReference type="RefSeq" id="WP_163959362.1">
    <property type="nucleotide sequence ID" value="NZ_BAAAES010000008.1"/>
</dbReference>